<dbReference type="RefSeq" id="WP_136409594.1">
    <property type="nucleotide sequence ID" value="NZ_CP039393.1"/>
</dbReference>
<evidence type="ECO:0000313" key="1">
    <source>
        <dbReference type="EMBL" id="QCD34605.1"/>
    </source>
</evidence>
<evidence type="ECO:0000313" key="2">
    <source>
        <dbReference type="Proteomes" id="UP000297031"/>
    </source>
</evidence>
<dbReference type="KEGG" id="mgod:E7746_01275"/>
<dbReference type="Gene3D" id="3.40.50.2000">
    <property type="entry name" value="Glycogen Phosphorylase B"/>
    <property type="match status" value="1"/>
</dbReference>
<dbReference type="AlphaFoldDB" id="A0A4P7VLS1"/>
<dbReference type="Proteomes" id="UP000297031">
    <property type="component" value="Chromosome"/>
</dbReference>
<accession>A0A4P7VLS1</accession>
<reference evidence="1 2" key="1">
    <citation type="submission" date="2019-02" db="EMBL/GenBank/DDBJ databases">
        <title>Isolation and identification of novel species under the genus Muribaculum.</title>
        <authorList>
            <person name="Miyake S."/>
            <person name="Ding Y."/>
            <person name="Low A."/>
            <person name="Soh M."/>
            <person name="Seedorf H."/>
        </authorList>
    </citation>
    <scope>NUCLEOTIDE SEQUENCE [LARGE SCALE GENOMIC DNA]</scope>
    <source>
        <strain evidence="1 2">TLL-A4</strain>
    </source>
</reference>
<proteinExistence type="predicted"/>
<evidence type="ECO:0008006" key="3">
    <source>
        <dbReference type="Google" id="ProtNLM"/>
    </source>
</evidence>
<sequence>MKIVLINYSVTPMMTAIAKQLKGLGHQAIIATATGGDEGSRCMTDLKIGNSVDRAVHNALAWLSDTHGMHSTRVTASLLDRIIALNPDVVHLAGLNNSFINIPFMAYVLMRCKMPVALSVTEGTIPGTGRKSLIKRDRFRRKTIESTFGAWDLLHLVCDSKHTAERAAEEGLDGHPTYIISTDDTAKAVEQYITLYDNIK</sequence>
<organism evidence="1 2">
    <name type="scientific">Muribaculum gordoncarteri</name>
    <dbReference type="NCBI Taxonomy" id="2530390"/>
    <lineage>
        <taxon>Bacteria</taxon>
        <taxon>Pseudomonadati</taxon>
        <taxon>Bacteroidota</taxon>
        <taxon>Bacteroidia</taxon>
        <taxon>Bacteroidales</taxon>
        <taxon>Muribaculaceae</taxon>
        <taxon>Muribaculum</taxon>
    </lineage>
</organism>
<dbReference type="EMBL" id="CP039393">
    <property type="protein sequence ID" value="QCD34605.1"/>
    <property type="molecule type" value="Genomic_DNA"/>
</dbReference>
<keyword evidence="2" id="KW-1185">Reference proteome</keyword>
<gene>
    <name evidence="1" type="ORF">E7746_01275</name>
</gene>
<dbReference type="SUPFAM" id="SSF53756">
    <property type="entry name" value="UDP-Glycosyltransferase/glycogen phosphorylase"/>
    <property type="match status" value="1"/>
</dbReference>
<protein>
    <recommendedName>
        <fullName evidence="3">Glycosyltransferase subfamily 4-like N-terminal domain-containing protein</fullName>
    </recommendedName>
</protein>
<dbReference type="OrthoDB" id="9768685at2"/>
<name>A0A4P7VLS1_9BACT</name>